<dbReference type="STRING" id="1049790.LEP1GSC047_3772"/>
<evidence type="ECO:0000256" key="3">
    <source>
        <dbReference type="ARBA" id="ARBA00023098"/>
    </source>
</evidence>
<reference evidence="6 7" key="1">
    <citation type="submission" date="2013-05" db="EMBL/GenBank/DDBJ databases">
        <authorList>
            <person name="Harkins D.M."/>
            <person name="Durkin A.S."/>
            <person name="Brinkac L.M."/>
            <person name="Haft D.H."/>
            <person name="Selengut J.D."/>
            <person name="Sanka R."/>
            <person name="DePew J."/>
            <person name="Purushe J."/>
            <person name="Hartskeerl R.A."/>
            <person name="Ahmed A."/>
            <person name="van der Linden H."/>
            <person name="Goris M.G.A."/>
            <person name="Vinetz J.M."/>
            <person name="Sutton G.G."/>
            <person name="Nierman W.C."/>
            <person name="Fouts D.E."/>
        </authorList>
    </citation>
    <scope>NUCLEOTIDE SEQUENCE [LARGE SCALE GENOMIC DNA]</scope>
    <source>
        <strain evidence="6 7">10</strain>
    </source>
</reference>
<dbReference type="InterPro" id="IPR050301">
    <property type="entry name" value="NTE"/>
</dbReference>
<dbReference type="PROSITE" id="PS51635">
    <property type="entry name" value="PNPLA"/>
    <property type="match status" value="1"/>
</dbReference>
<comment type="caution">
    <text evidence="4">Lacks conserved residue(s) required for the propagation of feature annotation.</text>
</comment>
<gene>
    <name evidence="6" type="ORF">LEP1GSC047_3772</name>
</gene>
<keyword evidence="1 4" id="KW-0378">Hydrolase</keyword>
<dbReference type="GO" id="GO:0016042">
    <property type="term" value="P:lipid catabolic process"/>
    <property type="evidence" value="ECO:0007669"/>
    <property type="project" value="UniProtKB-UniRule"/>
</dbReference>
<accession>V6HD90</accession>
<comment type="caution">
    <text evidence="6">The sequence shown here is derived from an EMBL/GenBank/DDBJ whole genome shotgun (WGS) entry which is preliminary data.</text>
</comment>
<evidence type="ECO:0000256" key="2">
    <source>
        <dbReference type="ARBA" id="ARBA00022963"/>
    </source>
</evidence>
<dbReference type="PANTHER" id="PTHR14226:SF57">
    <property type="entry name" value="BLR7027 PROTEIN"/>
    <property type="match status" value="1"/>
</dbReference>
<keyword evidence="3 4" id="KW-0443">Lipid metabolism</keyword>
<organism evidence="6 7">
    <name type="scientific">Leptospira inadai serovar Lyme str. 10</name>
    <dbReference type="NCBI Taxonomy" id="1049790"/>
    <lineage>
        <taxon>Bacteria</taxon>
        <taxon>Pseudomonadati</taxon>
        <taxon>Spirochaetota</taxon>
        <taxon>Spirochaetia</taxon>
        <taxon>Leptospirales</taxon>
        <taxon>Leptospiraceae</taxon>
        <taxon>Leptospira</taxon>
    </lineage>
</organism>
<name>V6HD90_9LEPT</name>
<feature type="short sequence motif" description="GXSXG" evidence="4">
    <location>
        <begin position="94"/>
        <end position="98"/>
    </location>
</feature>
<dbReference type="InterPro" id="IPR016035">
    <property type="entry name" value="Acyl_Trfase/lysoPLipase"/>
</dbReference>
<dbReference type="InterPro" id="IPR002641">
    <property type="entry name" value="PNPLA_dom"/>
</dbReference>
<dbReference type="EMBL" id="AHMM02000015">
    <property type="protein sequence ID" value="EQA38036.1"/>
    <property type="molecule type" value="Genomic_DNA"/>
</dbReference>
<evidence type="ECO:0000256" key="1">
    <source>
        <dbReference type="ARBA" id="ARBA00022801"/>
    </source>
</evidence>
<protein>
    <submittedName>
        <fullName evidence="6">Phospholipase, patatin family</fullName>
    </submittedName>
</protein>
<dbReference type="GO" id="GO:0016787">
    <property type="term" value="F:hydrolase activity"/>
    <property type="evidence" value="ECO:0007669"/>
    <property type="project" value="UniProtKB-UniRule"/>
</dbReference>
<evidence type="ECO:0000256" key="4">
    <source>
        <dbReference type="PROSITE-ProRule" id="PRU01161"/>
    </source>
</evidence>
<sequence length="330" mass="37248">MSISWLLRYFSLFIVYGETYIEFDYPNRIRFNRTVIGDLEKLDSRNCVTRKDAMNIKGKKIALVLGGGGALAAFEVGVIRWMKENNAYIVGCYGTSAGALNSALLSQDDYKGLETLWGSFSENNSFFKQWPFGIFQSYWKRAALNPSPLYKLIEKYTDPSKILKSGIRFGAIMTNMSLGIKESYILSQDNLSEFRRVLEASSAVQSIFPPVQIKDYLYGDGGLTENVPLELAKKDISNSKADLFVVVSCSKVLGPVLPAKANYFRYLMRTIDILLNDRERSGFDKIDSDTILIEPGKESGFFSILDTRQESIRKLIDLGYDRAKTLFQSS</sequence>
<keyword evidence="2 4" id="KW-0442">Lipid degradation</keyword>
<dbReference type="Proteomes" id="UP000018719">
    <property type="component" value="Unassembled WGS sequence"/>
</dbReference>
<dbReference type="AlphaFoldDB" id="V6HD90"/>
<dbReference type="Gene3D" id="3.40.1090.10">
    <property type="entry name" value="Cytosolic phospholipase A2 catalytic domain"/>
    <property type="match status" value="2"/>
</dbReference>
<dbReference type="SUPFAM" id="SSF52151">
    <property type="entry name" value="FabD/lysophospholipase-like"/>
    <property type="match status" value="1"/>
</dbReference>
<evidence type="ECO:0000313" key="7">
    <source>
        <dbReference type="Proteomes" id="UP000018719"/>
    </source>
</evidence>
<feature type="active site" description="Proton acceptor" evidence="4">
    <location>
        <position position="220"/>
    </location>
</feature>
<proteinExistence type="predicted"/>
<feature type="active site" description="Nucleophile" evidence="4">
    <location>
        <position position="96"/>
    </location>
</feature>
<evidence type="ECO:0000313" key="6">
    <source>
        <dbReference type="EMBL" id="EQA38036.1"/>
    </source>
</evidence>
<feature type="short sequence motif" description="DGA/G" evidence="4">
    <location>
        <begin position="220"/>
        <end position="222"/>
    </location>
</feature>
<dbReference type="PANTHER" id="PTHR14226">
    <property type="entry name" value="NEUROPATHY TARGET ESTERASE/SWISS CHEESE D.MELANOGASTER"/>
    <property type="match status" value="1"/>
</dbReference>
<evidence type="ECO:0000259" key="5">
    <source>
        <dbReference type="PROSITE" id="PS51635"/>
    </source>
</evidence>
<feature type="domain" description="PNPLA" evidence="5">
    <location>
        <begin position="63"/>
        <end position="233"/>
    </location>
</feature>
<dbReference type="Pfam" id="PF01734">
    <property type="entry name" value="Patatin"/>
    <property type="match status" value="1"/>
</dbReference>